<keyword evidence="1" id="KW-0238">DNA-binding</keyword>
<dbReference type="AlphaFoldDB" id="A4J2Z9"/>
<evidence type="ECO:0000256" key="1">
    <source>
        <dbReference type="ARBA" id="ARBA00023125"/>
    </source>
</evidence>
<feature type="domain" description="HTH cro/C1-type" evidence="2">
    <location>
        <begin position="7"/>
        <end position="61"/>
    </location>
</feature>
<dbReference type="Pfam" id="PF01381">
    <property type="entry name" value="HTH_3"/>
    <property type="match status" value="1"/>
</dbReference>
<dbReference type="EMBL" id="CP000612">
    <property type="protein sequence ID" value="ABO49452.1"/>
    <property type="molecule type" value="Genomic_DNA"/>
</dbReference>
<gene>
    <name evidence="3" type="ordered locus">Dred_0916</name>
</gene>
<dbReference type="PANTHER" id="PTHR46558">
    <property type="entry name" value="TRACRIPTIONAL REGULATORY PROTEIN-RELATED-RELATED"/>
    <property type="match status" value="1"/>
</dbReference>
<proteinExistence type="predicted"/>
<dbReference type="SMART" id="SM00530">
    <property type="entry name" value="HTH_XRE"/>
    <property type="match status" value="1"/>
</dbReference>
<keyword evidence="4" id="KW-1185">Reference proteome</keyword>
<dbReference type="InterPro" id="IPR010982">
    <property type="entry name" value="Lambda_DNA-bd_dom_sf"/>
</dbReference>
<evidence type="ECO:0000259" key="2">
    <source>
        <dbReference type="PROSITE" id="PS50943"/>
    </source>
</evidence>
<reference evidence="3 4" key="1">
    <citation type="submission" date="2007-03" db="EMBL/GenBank/DDBJ databases">
        <title>Complete sequence of Desulfotomaculum reducens MI-1.</title>
        <authorList>
            <consortium name="US DOE Joint Genome Institute"/>
            <person name="Copeland A."/>
            <person name="Lucas S."/>
            <person name="Lapidus A."/>
            <person name="Barry K."/>
            <person name="Detter J.C."/>
            <person name="Glavina del Rio T."/>
            <person name="Hammon N."/>
            <person name="Israni S."/>
            <person name="Dalin E."/>
            <person name="Tice H."/>
            <person name="Pitluck S."/>
            <person name="Sims D."/>
            <person name="Brettin T."/>
            <person name="Bruce D."/>
            <person name="Han C."/>
            <person name="Tapia R."/>
            <person name="Schmutz J."/>
            <person name="Larimer F."/>
            <person name="Land M."/>
            <person name="Hauser L."/>
            <person name="Kyrpides N."/>
            <person name="Kim E."/>
            <person name="Tebo B.M."/>
            <person name="Richardson P."/>
        </authorList>
    </citation>
    <scope>NUCLEOTIDE SEQUENCE [LARGE SCALE GENOMIC DNA]</scope>
    <source>
        <strain evidence="3 4">MI-1</strain>
    </source>
</reference>
<dbReference type="OrthoDB" id="1786861at2"/>
<dbReference type="eggNOG" id="COG1396">
    <property type="taxonomic scope" value="Bacteria"/>
</dbReference>
<dbReference type="STRING" id="349161.Dred_0916"/>
<accession>A4J2Z9</accession>
<dbReference type="SUPFAM" id="SSF47413">
    <property type="entry name" value="lambda repressor-like DNA-binding domains"/>
    <property type="match status" value="1"/>
</dbReference>
<evidence type="ECO:0000313" key="4">
    <source>
        <dbReference type="Proteomes" id="UP000001556"/>
    </source>
</evidence>
<dbReference type="PANTHER" id="PTHR46558:SF11">
    <property type="entry name" value="HTH-TYPE TRANSCRIPTIONAL REGULATOR XRE"/>
    <property type="match status" value="1"/>
</dbReference>
<dbReference type="RefSeq" id="WP_011877281.1">
    <property type="nucleotide sequence ID" value="NC_009253.1"/>
</dbReference>
<dbReference type="KEGG" id="drm:Dred_0916"/>
<dbReference type="Gene3D" id="1.10.260.40">
    <property type="entry name" value="lambda repressor-like DNA-binding domains"/>
    <property type="match status" value="1"/>
</dbReference>
<dbReference type="CDD" id="cd00093">
    <property type="entry name" value="HTH_XRE"/>
    <property type="match status" value="1"/>
</dbReference>
<organism evidence="3 4">
    <name type="scientific">Desulforamulus reducens (strain ATCC BAA-1160 / DSM 100696 / MI-1)</name>
    <name type="common">Desulfotomaculum reducens</name>
    <dbReference type="NCBI Taxonomy" id="349161"/>
    <lineage>
        <taxon>Bacteria</taxon>
        <taxon>Bacillati</taxon>
        <taxon>Bacillota</taxon>
        <taxon>Clostridia</taxon>
        <taxon>Eubacteriales</taxon>
        <taxon>Peptococcaceae</taxon>
        <taxon>Desulforamulus</taxon>
    </lineage>
</organism>
<dbReference type="InterPro" id="IPR001387">
    <property type="entry name" value="Cro/C1-type_HTH"/>
</dbReference>
<dbReference type="PROSITE" id="PS50943">
    <property type="entry name" value="HTH_CROC1"/>
    <property type="match status" value="1"/>
</dbReference>
<dbReference type="Proteomes" id="UP000001556">
    <property type="component" value="Chromosome"/>
</dbReference>
<evidence type="ECO:0000313" key="3">
    <source>
        <dbReference type="EMBL" id="ABO49452.1"/>
    </source>
</evidence>
<protein>
    <submittedName>
        <fullName evidence="3">Transcriptional regulator, XRE family</fullName>
    </submittedName>
</protein>
<dbReference type="HOGENOM" id="CLU_066192_4_2_9"/>
<sequence length="115" mass="13247">MSFGNRLKSLREKNNISREELAKLLDLSYWAISKYENNERIPDHETINKIADYFIVTIDYLLGRSDNPSPSPKSTIDEEWPGVANILRRNGKKLTPADKKRIEKIIKAAVEDTDD</sequence>
<dbReference type="GO" id="GO:0003677">
    <property type="term" value="F:DNA binding"/>
    <property type="evidence" value="ECO:0007669"/>
    <property type="project" value="UniProtKB-KW"/>
</dbReference>
<name>A4J2Z9_DESRM</name>